<reference evidence="1 2" key="1">
    <citation type="submission" date="2017-09" db="EMBL/GenBank/DDBJ databases">
        <title>Depth-based differentiation of microbial function through sediment-hosted aquifers and enrichment of novel symbionts in the deep terrestrial subsurface.</title>
        <authorList>
            <person name="Probst A.J."/>
            <person name="Ladd B."/>
            <person name="Jarett J.K."/>
            <person name="Geller-Mcgrath D.E."/>
            <person name="Sieber C.M."/>
            <person name="Emerson J.B."/>
            <person name="Anantharaman K."/>
            <person name="Thomas B.C."/>
            <person name="Malmstrom R."/>
            <person name="Stieglmeier M."/>
            <person name="Klingl A."/>
            <person name="Woyke T."/>
            <person name="Ryan C.M."/>
            <person name="Banfield J.F."/>
        </authorList>
    </citation>
    <scope>NUCLEOTIDE SEQUENCE [LARGE SCALE GENOMIC DNA]</scope>
    <source>
        <strain evidence="1">CG17_big_fil_post_rev_8_21_14_2_50_48_46</strain>
    </source>
</reference>
<dbReference type="Proteomes" id="UP000231019">
    <property type="component" value="Unassembled WGS sequence"/>
</dbReference>
<organism evidence="1 2">
    <name type="scientific">bacterium (Candidatus Blackallbacteria) CG17_big_fil_post_rev_8_21_14_2_50_48_46</name>
    <dbReference type="NCBI Taxonomy" id="2014261"/>
    <lineage>
        <taxon>Bacteria</taxon>
        <taxon>Candidatus Blackallbacteria</taxon>
    </lineage>
</organism>
<proteinExistence type="predicted"/>
<gene>
    <name evidence="1" type="ORF">COW36_22805</name>
</gene>
<protein>
    <submittedName>
        <fullName evidence="1">Uncharacterized protein</fullName>
    </submittedName>
</protein>
<sequence>MDTREMIQSTVGFTGKWETEHRFRIDPLTYGYLTPLEKIEIEFGGLVITSSPLTNIEWWHHLMPAMGLPPHVKVEPDEVEDGFVELSAGRLKLLEDAEFIEHHFTRLYTYLSRAMSMIEKTNSVLSMGIGVDYSGTLIKLQSRVVTDQDLFVRNCEAFKKLYSKITDIHGKVDTSILPQPSDFNGQDIEDIIRESKFYAMKEAVRLESLDILSYIMSKKGGQIEGNEYQLPKDRMIYKVFPNRVESHRAGNYMGQIGFDKGIKQMQQFFATTLGGGRW</sequence>
<name>A0A2M7FZE6_9BACT</name>
<dbReference type="AlphaFoldDB" id="A0A2M7FZE6"/>
<evidence type="ECO:0000313" key="2">
    <source>
        <dbReference type="Proteomes" id="UP000231019"/>
    </source>
</evidence>
<dbReference type="EMBL" id="PFFQ01000063">
    <property type="protein sequence ID" value="PIW14210.1"/>
    <property type="molecule type" value="Genomic_DNA"/>
</dbReference>
<accession>A0A2M7FZE6</accession>
<comment type="caution">
    <text evidence="1">The sequence shown here is derived from an EMBL/GenBank/DDBJ whole genome shotgun (WGS) entry which is preliminary data.</text>
</comment>
<evidence type="ECO:0000313" key="1">
    <source>
        <dbReference type="EMBL" id="PIW14210.1"/>
    </source>
</evidence>